<dbReference type="EMBL" id="JANFNG010000005">
    <property type="protein sequence ID" value="MCQ4080829.1"/>
    <property type="molecule type" value="Genomic_DNA"/>
</dbReference>
<dbReference type="GO" id="GO:0016874">
    <property type="term" value="F:ligase activity"/>
    <property type="evidence" value="ECO:0007669"/>
    <property type="project" value="UniProtKB-KW"/>
</dbReference>
<protein>
    <submittedName>
        <fullName evidence="3">Acyl--CoA ligase</fullName>
    </submittedName>
</protein>
<gene>
    <name evidence="3" type="ORF">NGB36_09495</name>
</gene>
<dbReference type="PROSITE" id="PS00455">
    <property type="entry name" value="AMP_BINDING"/>
    <property type="match status" value="1"/>
</dbReference>
<evidence type="ECO:0000313" key="3">
    <source>
        <dbReference type="EMBL" id="MCQ4080829.1"/>
    </source>
</evidence>
<evidence type="ECO:0000259" key="2">
    <source>
        <dbReference type="Pfam" id="PF13193"/>
    </source>
</evidence>
<reference evidence="3" key="1">
    <citation type="submission" date="2022-06" db="EMBL/GenBank/DDBJ databases">
        <title>Draft genome sequence of Streptomyces sp. RB6PN25 isolated from peat swamp forest in Thailand.</title>
        <authorList>
            <person name="Duangmal K."/>
            <person name="Klaysubun C."/>
        </authorList>
    </citation>
    <scope>NUCLEOTIDE SEQUENCE</scope>
    <source>
        <strain evidence="3">RB6PN25</strain>
    </source>
</reference>
<dbReference type="InterPro" id="IPR045851">
    <property type="entry name" value="AMP-bd_C_sf"/>
</dbReference>
<accession>A0ABT1PT28</accession>
<dbReference type="InterPro" id="IPR000873">
    <property type="entry name" value="AMP-dep_synth/lig_dom"/>
</dbReference>
<dbReference type="Gene3D" id="3.40.50.12780">
    <property type="entry name" value="N-terminal domain of ligase-like"/>
    <property type="match status" value="1"/>
</dbReference>
<name>A0ABT1PT28_9ACTN</name>
<dbReference type="PANTHER" id="PTHR43201">
    <property type="entry name" value="ACYL-COA SYNTHETASE"/>
    <property type="match status" value="1"/>
</dbReference>
<keyword evidence="3" id="KW-0436">Ligase</keyword>
<dbReference type="Gene3D" id="3.30.300.30">
    <property type="match status" value="1"/>
</dbReference>
<dbReference type="InterPro" id="IPR042099">
    <property type="entry name" value="ANL_N_sf"/>
</dbReference>
<feature type="domain" description="AMP-dependent synthetase/ligase" evidence="1">
    <location>
        <begin position="38"/>
        <end position="382"/>
    </location>
</feature>
<dbReference type="SUPFAM" id="SSF56801">
    <property type="entry name" value="Acetyl-CoA synthetase-like"/>
    <property type="match status" value="1"/>
</dbReference>
<feature type="domain" description="AMP-binding enzyme C-terminal" evidence="2">
    <location>
        <begin position="431"/>
        <end position="506"/>
    </location>
</feature>
<evidence type="ECO:0000259" key="1">
    <source>
        <dbReference type="Pfam" id="PF00501"/>
    </source>
</evidence>
<dbReference type="Proteomes" id="UP001057702">
    <property type="component" value="Unassembled WGS sequence"/>
</dbReference>
<dbReference type="PANTHER" id="PTHR43201:SF32">
    <property type="entry name" value="2-SUCCINYLBENZOATE--COA LIGASE, CHLOROPLASTIC_PEROXISOMAL"/>
    <property type="match status" value="1"/>
</dbReference>
<dbReference type="InterPro" id="IPR020845">
    <property type="entry name" value="AMP-binding_CS"/>
</dbReference>
<dbReference type="Pfam" id="PF13193">
    <property type="entry name" value="AMP-binding_C"/>
    <property type="match status" value="1"/>
</dbReference>
<proteinExistence type="predicted"/>
<keyword evidence="4" id="KW-1185">Reference proteome</keyword>
<sequence length="531" mass="56853">MNEVSRWGREVSQSTVGGNPCLVYTLRPGSVAELLLEARRWSNREFLVQGARRMTSGQHEQAVARVAAHLRGLGVERGTRVMILGFNRIEWVVTYWALQVMGAVAVLGNAWWSEEEAAGALALTEPALVVTERQLDGFRTVDFETLRTVVDSDDIVELELTPVSEDDVAVIMFSSGTTGAPKGVIMSHRSVVANLQNLLTLTGRLPNELPADHPGTVSMLSVPLFHLAGVQISSTTLLSGGSLIFLSGKFDPAEVLMLIERERVKVWGSVPTMVSRVLDHPDFSKRDTSSVTSVPMGGSAISPELRQRVTESFSGVKSRVGSLYGLTEAGGVLAAGSGRDITDRPGCVGRALPVVQLRIKNPDADGVGEIQARTPTATYGYLGEQGGVADAEGWISTGDLGRIEEPNWLYVTGRSKDIIIRGGENISCAHVESAVLAHPDVLEAAAVALPHPDLGEEVGVAVVLRPGAAPDVDALLSVAKGRLARFELPSRWWLRTESLPTNPTGKILRGEVRKAWVECGGQDIVDIAASA</sequence>
<dbReference type="RefSeq" id="WP_255919741.1">
    <property type="nucleotide sequence ID" value="NZ_JANFNG010000005.1"/>
</dbReference>
<comment type="caution">
    <text evidence="3">The sequence shown here is derived from an EMBL/GenBank/DDBJ whole genome shotgun (WGS) entry which is preliminary data.</text>
</comment>
<organism evidence="3 4">
    <name type="scientific">Streptomyces humicola</name>
    <dbReference type="NCBI Taxonomy" id="2953240"/>
    <lineage>
        <taxon>Bacteria</taxon>
        <taxon>Bacillati</taxon>
        <taxon>Actinomycetota</taxon>
        <taxon>Actinomycetes</taxon>
        <taxon>Kitasatosporales</taxon>
        <taxon>Streptomycetaceae</taxon>
        <taxon>Streptomyces</taxon>
    </lineage>
</organism>
<dbReference type="InterPro" id="IPR025110">
    <property type="entry name" value="AMP-bd_C"/>
</dbReference>
<evidence type="ECO:0000313" key="4">
    <source>
        <dbReference type="Proteomes" id="UP001057702"/>
    </source>
</evidence>
<dbReference type="Pfam" id="PF00501">
    <property type="entry name" value="AMP-binding"/>
    <property type="match status" value="1"/>
</dbReference>